<dbReference type="Proteomes" id="UP001061958">
    <property type="component" value="Unassembled WGS sequence"/>
</dbReference>
<proteinExistence type="predicted"/>
<name>A0A9C7PVW8_9RHOD</name>
<accession>A0A9C7PVW8</accession>
<keyword evidence="2" id="KW-1185">Reference proteome</keyword>
<reference evidence="1" key="2">
    <citation type="submission" date="2022-01" db="EMBL/GenBank/DDBJ databases">
        <authorList>
            <person name="Hirooka S."/>
            <person name="Miyagishima S.Y."/>
        </authorList>
    </citation>
    <scope>NUCLEOTIDE SEQUENCE</scope>
    <source>
        <strain evidence="1">NBRC 102759</strain>
    </source>
</reference>
<sequence length="318" mass="36867">MTFDHLANSREHMTLSMLKAFLEDLSKCPPEARDALLSRIRVDLLKIISSSCFGYIPKLFDLLMQEAEWQLLCCLINLLDWLPIGKKKLVASVELYQKVKKFGESNLPWKVSCKVEKHLLLSKYCAQKVHEKWKYLLNPKRGDFLRLEKRKFINNRITKVISKQKEDYRAEISVSRLRPSLGSLELQSTPKKKKKARRVSFPPDECLVSIRYIDIFSSNEKSSESDLSNGSAEIAGVKLNDADNYFSDGSEIAWFPPCRLYTETSLRWQYAPRMTCADQNCDTFCPDAKDELTRLENFYLKDFQDSVCIEIPLVSMNY</sequence>
<evidence type="ECO:0000313" key="1">
    <source>
        <dbReference type="EMBL" id="GJQ10937.1"/>
    </source>
</evidence>
<dbReference type="OrthoDB" id="10360081at2759"/>
<dbReference type="EMBL" id="BQMJ01000019">
    <property type="protein sequence ID" value="GJQ10937.1"/>
    <property type="molecule type" value="Genomic_DNA"/>
</dbReference>
<protein>
    <submittedName>
        <fullName evidence="1">Uncharacterized protein</fullName>
    </submittedName>
</protein>
<organism evidence="1 2">
    <name type="scientific">Galdieria partita</name>
    <dbReference type="NCBI Taxonomy" id="83374"/>
    <lineage>
        <taxon>Eukaryota</taxon>
        <taxon>Rhodophyta</taxon>
        <taxon>Bangiophyceae</taxon>
        <taxon>Galdieriales</taxon>
        <taxon>Galdieriaceae</taxon>
        <taxon>Galdieria</taxon>
    </lineage>
</organism>
<comment type="caution">
    <text evidence="1">The sequence shown here is derived from an EMBL/GenBank/DDBJ whole genome shotgun (WGS) entry which is preliminary data.</text>
</comment>
<evidence type="ECO:0000313" key="2">
    <source>
        <dbReference type="Proteomes" id="UP001061958"/>
    </source>
</evidence>
<gene>
    <name evidence="1" type="ORF">GpartN1_g2728.t1</name>
</gene>
<reference evidence="1" key="1">
    <citation type="journal article" date="2022" name="Proc. Natl. Acad. Sci. U.S.A.">
        <title>Life cycle and functional genomics of the unicellular red alga Galdieria for elucidating algal and plant evolution and industrial use.</title>
        <authorList>
            <person name="Hirooka S."/>
            <person name="Itabashi T."/>
            <person name="Ichinose T.M."/>
            <person name="Onuma R."/>
            <person name="Fujiwara T."/>
            <person name="Yamashita S."/>
            <person name="Jong L.W."/>
            <person name="Tomita R."/>
            <person name="Iwane A.H."/>
            <person name="Miyagishima S.Y."/>
        </authorList>
    </citation>
    <scope>NUCLEOTIDE SEQUENCE</scope>
    <source>
        <strain evidence="1">NBRC 102759</strain>
    </source>
</reference>
<dbReference type="AlphaFoldDB" id="A0A9C7PVW8"/>